<keyword evidence="2" id="KW-1133">Transmembrane helix</keyword>
<dbReference type="SMART" id="SM00028">
    <property type="entry name" value="TPR"/>
    <property type="match status" value="3"/>
</dbReference>
<gene>
    <name evidence="3" type="ORF">VST7929_02409</name>
</gene>
<evidence type="ECO:0000313" key="3">
    <source>
        <dbReference type="EMBL" id="CAH0534476.1"/>
    </source>
</evidence>
<dbReference type="RefSeq" id="WP_237467178.1">
    <property type="nucleotide sequence ID" value="NZ_CAKLDI010000001.1"/>
</dbReference>
<sequence length="402" mass="42996">MSQMNETLSQLAQKQGVASLTPAAVKPVRSPWWRYGLAAVGVVTLVGIGSFSLIQQSTPAHASTATITSTAAASSSNVQKPVNAADEHALTQKSVTPTVDFVAQATPVKTVTLASTSSAQSAKPSEHSAKTHTEHAPRHVAVAHKQKTTTEHSKPVASAQTKRAAAAKPFVANPTPSPRTQPVALAKVTAKTEPAVATDVKTPEGEMTLQVVERSPAELATLAEKQAQLALDKGDRKRAAAALTRALEYEPERVSARQQLAALYYGQRQAAQAVALLQQGIALMPQDTQLRLMLAKLLAREKQPAAALSVMQYLPGHAPIEYLAMRGALAQQLKANELAKQSYQLLTLRQPYDGRWWLGLAIAFERLGEPAVEAYRHAQQGSGLSLNSQQFIAKRLEALGQK</sequence>
<feature type="compositionally biased region" description="Basic and acidic residues" evidence="1">
    <location>
        <begin position="124"/>
        <end position="137"/>
    </location>
</feature>
<evidence type="ECO:0000256" key="1">
    <source>
        <dbReference type="SAM" id="MobiDB-lite"/>
    </source>
</evidence>
<feature type="transmembrane region" description="Helical" evidence="2">
    <location>
        <begin position="32"/>
        <end position="54"/>
    </location>
</feature>
<dbReference type="InterPro" id="IPR011990">
    <property type="entry name" value="TPR-like_helical_dom_sf"/>
</dbReference>
<dbReference type="Pfam" id="PF14559">
    <property type="entry name" value="TPR_19"/>
    <property type="match status" value="1"/>
</dbReference>
<dbReference type="Proteomes" id="UP000838672">
    <property type="component" value="Unassembled WGS sequence"/>
</dbReference>
<comment type="caution">
    <text evidence="3">The sequence shown here is derived from an EMBL/GenBank/DDBJ whole genome shotgun (WGS) entry which is preliminary data.</text>
</comment>
<dbReference type="InterPro" id="IPR019734">
    <property type="entry name" value="TPR_rpt"/>
</dbReference>
<proteinExistence type="predicted"/>
<feature type="region of interest" description="Disordered" evidence="1">
    <location>
        <begin position="114"/>
        <end position="137"/>
    </location>
</feature>
<dbReference type="EMBL" id="CAKLDI010000001">
    <property type="protein sequence ID" value="CAH0534476.1"/>
    <property type="molecule type" value="Genomic_DNA"/>
</dbReference>
<name>A0ABM8ZWU9_9VIBR</name>
<evidence type="ECO:0000313" key="4">
    <source>
        <dbReference type="Proteomes" id="UP000838672"/>
    </source>
</evidence>
<keyword evidence="4" id="KW-1185">Reference proteome</keyword>
<keyword evidence="2" id="KW-0472">Membrane</keyword>
<keyword evidence="2" id="KW-0812">Transmembrane</keyword>
<evidence type="ECO:0000256" key="2">
    <source>
        <dbReference type="SAM" id="Phobius"/>
    </source>
</evidence>
<organism evidence="3 4">
    <name type="scientific">Vibrio stylophorae</name>
    <dbReference type="NCBI Taxonomy" id="659351"/>
    <lineage>
        <taxon>Bacteria</taxon>
        <taxon>Pseudomonadati</taxon>
        <taxon>Pseudomonadota</taxon>
        <taxon>Gammaproteobacteria</taxon>
        <taxon>Vibrionales</taxon>
        <taxon>Vibrionaceae</taxon>
        <taxon>Vibrio</taxon>
    </lineage>
</organism>
<protein>
    <recommendedName>
        <fullName evidence="5">MSHA biogenesis protein MshN</fullName>
    </recommendedName>
</protein>
<feature type="compositionally biased region" description="Polar residues" evidence="1">
    <location>
        <begin position="114"/>
        <end position="123"/>
    </location>
</feature>
<reference evidence="3" key="1">
    <citation type="submission" date="2021-11" db="EMBL/GenBank/DDBJ databases">
        <authorList>
            <person name="Rodrigo-Torres L."/>
            <person name="Arahal R. D."/>
            <person name="Lucena T."/>
        </authorList>
    </citation>
    <scope>NUCLEOTIDE SEQUENCE</scope>
    <source>
        <strain evidence="3">CECT 7929</strain>
    </source>
</reference>
<dbReference type="SUPFAM" id="SSF48452">
    <property type="entry name" value="TPR-like"/>
    <property type="match status" value="1"/>
</dbReference>
<evidence type="ECO:0008006" key="5">
    <source>
        <dbReference type="Google" id="ProtNLM"/>
    </source>
</evidence>
<dbReference type="Gene3D" id="1.25.40.10">
    <property type="entry name" value="Tetratricopeptide repeat domain"/>
    <property type="match status" value="1"/>
</dbReference>
<accession>A0ABM8ZWU9</accession>